<evidence type="ECO:0000256" key="1">
    <source>
        <dbReference type="SAM" id="MobiDB-lite"/>
    </source>
</evidence>
<protein>
    <submittedName>
        <fullName evidence="2">Uncharacterized protein</fullName>
    </submittedName>
</protein>
<accession>A0A2G8KPH8</accession>
<dbReference type="AlphaFoldDB" id="A0A2G8KPH8"/>
<feature type="region of interest" description="Disordered" evidence="1">
    <location>
        <begin position="97"/>
        <end position="170"/>
    </location>
</feature>
<dbReference type="Proteomes" id="UP000230750">
    <property type="component" value="Unassembled WGS sequence"/>
</dbReference>
<feature type="compositionally biased region" description="Polar residues" evidence="1">
    <location>
        <begin position="97"/>
        <end position="106"/>
    </location>
</feature>
<reference evidence="2 3" key="1">
    <citation type="journal article" date="2017" name="PLoS Biol.">
        <title>The sea cucumber genome provides insights into morphological evolution and visceral regeneration.</title>
        <authorList>
            <person name="Zhang X."/>
            <person name="Sun L."/>
            <person name="Yuan J."/>
            <person name="Sun Y."/>
            <person name="Gao Y."/>
            <person name="Zhang L."/>
            <person name="Li S."/>
            <person name="Dai H."/>
            <person name="Hamel J.F."/>
            <person name="Liu C."/>
            <person name="Yu Y."/>
            <person name="Liu S."/>
            <person name="Lin W."/>
            <person name="Guo K."/>
            <person name="Jin S."/>
            <person name="Xu P."/>
            <person name="Storey K.B."/>
            <person name="Huan P."/>
            <person name="Zhang T."/>
            <person name="Zhou Y."/>
            <person name="Zhang J."/>
            <person name="Lin C."/>
            <person name="Li X."/>
            <person name="Xing L."/>
            <person name="Huo D."/>
            <person name="Sun M."/>
            <person name="Wang L."/>
            <person name="Mercier A."/>
            <person name="Li F."/>
            <person name="Yang H."/>
            <person name="Xiang J."/>
        </authorList>
    </citation>
    <scope>NUCLEOTIDE SEQUENCE [LARGE SCALE GENOMIC DNA]</scope>
    <source>
        <strain evidence="2">Shaxun</strain>
        <tissue evidence="2">Muscle</tissue>
    </source>
</reference>
<proteinExistence type="predicted"/>
<evidence type="ECO:0000313" key="3">
    <source>
        <dbReference type="Proteomes" id="UP000230750"/>
    </source>
</evidence>
<comment type="caution">
    <text evidence="2">The sequence shown here is derived from an EMBL/GenBank/DDBJ whole genome shotgun (WGS) entry which is preliminary data.</text>
</comment>
<feature type="compositionally biased region" description="Pro residues" evidence="1">
    <location>
        <begin position="256"/>
        <end position="267"/>
    </location>
</feature>
<gene>
    <name evidence="2" type="ORF">BSL78_13236</name>
</gene>
<organism evidence="2 3">
    <name type="scientific">Stichopus japonicus</name>
    <name type="common">Sea cucumber</name>
    <dbReference type="NCBI Taxonomy" id="307972"/>
    <lineage>
        <taxon>Eukaryota</taxon>
        <taxon>Metazoa</taxon>
        <taxon>Echinodermata</taxon>
        <taxon>Eleutherozoa</taxon>
        <taxon>Echinozoa</taxon>
        <taxon>Holothuroidea</taxon>
        <taxon>Aspidochirotacea</taxon>
        <taxon>Aspidochirotida</taxon>
        <taxon>Stichopodidae</taxon>
        <taxon>Apostichopus</taxon>
    </lineage>
</organism>
<name>A0A2G8KPH8_STIJA</name>
<feature type="region of interest" description="Disordered" evidence="1">
    <location>
        <begin position="280"/>
        <end position="303"/>
    </location>
</feature>
<sequence>MWNLAHGKVLEERADAFKIRWANYRVTIGFAKEKTRLPVPKRHVGGSENWKNPTDFYQKGEEVTIEGGRNFWRGCKVEENDPFNCCNDCKPGRGLNNRSSTVSSGCRQPPKGPRKRNPASGPAQLREHVKQGAVDDEEDKDAGAQKDCNEDSHWASSPRDDGGPPQAEGMAYGCADAATMAIQSVVSSATAEGNPLPLPDEWSRATPAFGCSAVCDGRFAELTCRFSAVRKLAELRKRVDEMERKQGSIQQAPTSSPMPVPATPPPIELSSAVGNALLTLSSSPAPAPTPLQEQDSPIHVLLA</sequence>
<feature type="region of interest" description="Disordered" evidence="1">
    <location>
        <begin position="243"/>
        <end position="268"/>
    </location>
</feature>
<evidence type="ECO:0000313" key="2">
    <source>
        <dbReference type="EMBL" id="PIK49914.1"/>
    </source>
</evidence>
<dbReference type="EMBL" id="MRZV01000442">
    <property type="protein sequence ID" value="PIK49914.1"/>
    <property type="molecule type" value="Genomic_DNA"/>
</dbReference>
<dbReference type="OrthoDB" id="10665846at2759"/>
<keyword evidence="3" id="KW-1185">Reference proteome</keyword>
<feature type="compositionally biased region" description="Basic and acidic residues" evidence="1">
    <location>
        <begin position="141"/>
        <end position="162"/>
    </location>
</feature>